<feature type="region of interest" description="Disordered" evidence="1">
    <location>
        <begin position="30"/>
        <end position="82"/>
    </location>
</feature>
<proteinExistence type="predicted"/>
<evidence type="ECO:0000313" key="2">
    <source>
        <dbReference type="EMBL" id="JAC46486.1"/>
    </source>
</evidence>
<dbReference type="OrthoDB" id="9451547at2759"/>
<accession>A0A034VT31</accession>
<name>A0A034VT31_BACDO</name>
<dbReference type="AlphaFoldDB" id="A0A034VT31"/>
<feature type="compositionally biased region" description="Acidic residues" evidence="1">
    <location>
        <begin position="68"/>
        <end position="79"/>
    </location>
</feature>
<organism evidence="2">
    <name type="scientific">Bactrocera dorsalis</name>
    <name type="common">Oriental fruit fly</name>
    <name type="synonym">Dacus dorsalis</name>
    <dbReference type="NCBI Taxonomy" id="27457"/>
    <lineage>
        <taxon>Eukaryota</taxon>
        <taxon>Metazoa</taxon>
        <taxon>Ecdysozoa</taxon>
        <taxon>Arthropoda</taxon>
        <taxon>Hexapoda</taxon>
        <taxon>Insecta</taxon>
        <taxon>Pterygota</taxon>
        <taxon>Neoptera</taxon>
        <taxon>Endopterygota</taxon>
        <taxon>Diptera</taxon>
        <taxon>Brachycera</taxon>
        <taxon>Muscomorpha</taxon>
        <taxon>Tephritoidea</taxon>
        <taxon>Tephritidae</taxon>
        <taxon>Bactrocera</taxon>
        <taxon>Bactrocera</taxon>
    </lineage>
</organism>
<feature type="compositionally biased region" description="Polar residues" evidence="1">
    <location>
        <begin position="50"/>
        <end position="60"/>
    </location>
</feature>
<sequence length="108" mass="12258">MATRRPFKGPAEHLAMRPVCTNLWKGMVNRKERKSARSRNQREMYVMQQYGYQPNASSTKSPEHSDDAGGETESSDEETDKITFAPDDYEPYVCLAKKIALVWATVVA</sequence>
<reference evidence="2" key="1">
    <citation type="journal article" date="2014" name="BMC Genomics">
        <title>Characterizing the developmental transcriptome of the oriental fruit fly, Bactrocera dorsalis (Diptera: Tephritidae) through comparative genomic analysis with Drosophila melanogaster utilizing modENCODE datasets.</title>
        <authorList>
            <person name="Geib S.M."/>
            <person name="Calla B."/>
            <person name="Hall B."/>
            <person name="Hou S."/>
            <person name="Manoukis N.C."/>
        </authorList>
    </citation>
    <scope>NUCLEOTIDE SEQUENCE</scope>
    <source>
        <strain evidence="2">Punador</strain>
    </source>
</reference>
<protein>
    <submittedName>
        <fullName evidence="2">G patch domain-containing protein 1-like protein</fullName>
    </submittedName>
</protein>
<evidence type="ECO:0000256" key="1">
    <source>
        <dbReference type="SAM" id="MobiDB-lite"/>
    </source>
</evidence>
<gene>
    <name evidence="2" type="primary">GPTC1</name>
</gene>
<dbReference type="EMBL" id="GAKP01012466">
    <property type="protein sequence ID" value="JAC46486.1"/>
    <property type="molecule type" value="Transcribed_RNA"/>
</dbReference>